<feature type="non-terminal residue" evidence="1">
    <location>
        <position position="1"/>
    </location>
</feature>
<gene>
    <name evidence="1" type="ORF">JI435_122030</name>
</gene>
<sequence>PTGRAVMSKYWLHRTSVGCNNSKPAMTLLALLSLIFHRHFTMPAISTSGANLDTLPSELRKFTVPYLAPEVDNFRGGYKDDLKNASSTPVLTRMGTGVHVQGHGTKACTLLCPRRQPC</sequence>
<keyword evidence="2" id="KW-1185">Reference proteome</keyword>
<reference evidence="2" key="1">
    <citation type="journal article" date="2021" name="BMC Genomics">
        <title>Chromosome-level genome assembly and manually-curated proteome of model necrotroph Parastagonospora nodorum Sn15 reveals a genome-wide trove of candidate effector homologs, and redundancy of virulence-related functions within an accessory chromosome.</title>
        <authorList>
            <person name="Bertazzoni S."/>
            <person name="Jones D.A.B."/>
            <person name="Phan H.T."/>
            <person name="Tan K.-C."/>
            <person name="Hane J.K."/>
        </authorList>
    </citation>
    <scope>NUCLEOTIDE SEQUENCE [LARGE SCALE GENOMIC DNA]</scope>
    <source>
        <strain evidence="2">SN15 / ATCC MYA-4574 / FGSC 10173)</strain>
    </source>
</reference>
<evidence type="ECO:0000313" key="1">
    <source>
        <dbReference type="EMBL" id="QRD01558.1"/>
    </source>
</evidence>
<protein>
    <submittedName>
        <fullName evidence="1">Uncharacterized protein</fullName>
    </submittedName>
</protein>
<dbReference type="Proteomes" id="UP000663193">
    <property type="component" value="Chromosome 12"/>
</dbReference>
<dbReference type="OrthoDB" id="3702761at2759"/>
<evidence type="ECO:0000313" key="2">
    <source>
        <dbReference type="Proteomes" id="UP000663193"/>
    </source>
</evidence>
<proteinExistence type="predicted"/>
<dbReference type="VEuPathDB" id="FungiDB:JI435_122030"/>
<dbReference type="AlphaFoldDB" id="A0A7U2FAQ1"/>
<organism evidence="1 2">
    <name type="scientific">Phaeosphaeria nodorum (strain SN15 / ATCC MYA-4574 / FGSC 10173)</name>
    <name type="common">Glume blotch fungus</name>
    <name type="synonym">Parastagonospora nodorum</name>
    <dbReference type="NCBI Taxonomy" id="321614"/>
    <lineage>
        <taxon>Eukaryota</taxon>
        <taxon>Fungi</taxon>
        <taxon>Dikarya</taxon>
        <taxon>Ascomycota</taxon>
        <taxon>Pezizomycotina</taxon>
        <taxon>Dothideomycetes</taxon>
        <taxon>Pleosporomycetidae</taxon>
        <taxon>Pleosporales</taxon>
        <taxon>Pleosporineae</taxon>
        <taxon>Phaeosphaeriaceae</taxon>
        <taxon>Parastagonospora</taxon>
    </lineage>
</organism>
<dbReference type="EMBL" id="CP069034">
    <property type="protein sequence ID" value="QRD01558.1"/>
    <property type="molecule type" value="Genomic_DNA"/>
</dbReference>
<name>A0A7U2FAQ1_PHANO</name>
<accession>A0A7U2FAQ1</accession>